<dbReference type="InterPro" id="IPR046492">
    <property type="entry name" value="DUF6585"/>
</dbReference>
<evidence type="ECO:0000313" key="1">
    <source>
        <dbReference type="EMBL" id="MBL1074517.1"/>
    </source>
</evidence>
<accession>A0ABS1M1J4</accession>
<reference evidence="1 2" key="1">
    <citation type="submission" date="2021-01" db="EMBL/GenBank/DDBJ databases">
        <title>WGS of actinomycetes isolated from Thailand.</title>
        <authorList>
            <person name="Thawai C."/>
        </authorList>
    </citation>
    <scope>NUCLEOTIDE SEQUENCE [LARGE SCALE GENOMIC DNA]</scope>
    <source>
        <strain evidence="1 2">LPG 2</strain>
    </source>
</reference>
<dbReference type="EMBL" id="JAERRJ010000003">
    <property type="protein sequence ID" value="MBL1074517.1"/>
    <property type="molecule type" value="Genomic_DNA"/>
</dbReference>
<gene>
    <name evidence="1" type="ORF">JK358_08915</name>
</gene>
<comment type="caution">
    <text evidence="1">The sequence shown here is derived from an EMBL/GenBank/DDBJ whole genome shotgun (WGS) entry which is preliminary data.</text>
</comment>
<dbReference type="Proteomes" id="UP000602198">
    <property type="component" value="Unassembled WGS sequence"/>
</dbReference>
<evidence type="ECO:0008006" key="3">
    <source>
        <dbReference type="Google" id="ProtNLM"/>
    </source>
</evidence>
<sequence length="70" mass="7990">MRLTAQALITKKRTVPWSQVARLDIRDGTLYIDDAQGRTIEVLIVSDTPNFYVFHTLARQLRTQSQPTSS</sequence>
<keyword evidence="2" id="KW-1185">Reference proteome</keyword>
<dbReference type="Pfam" id="PF20226">
    <property type="entry name" value="DUF6585"/>
    <property type="match status" value="1"/>
</dbReference>
<organism evidence="1 2">
    <name type="scientific">Nocardia acididurans</name>
    <dbReference type="NCBI Taxonomy" id="2802282"/>
    <lineage>
        <taxon>Bacteria</taxon>
        <taxon>Bacillati</taxon>
        <taxon>Actinomycetota</taxon>
        <taxon>Actinomycetes</taxon>
        <taxon>Mycobacteriales</taxon>
        <taxon>Nocardiaceae</taxon>
        <taxon>Nocardia</taxon>
    </lineage>
</organism>
<name>A0ABS1M1J4_9NOCA</name>
<protein>
    <recommendedName>
        <fullName evidence="3">KTSC domain-containing protein</fullName>
    </recommendedName>
</protein>
<evidence type="ECO:0000313" key="2">
    <source>
        <dbReference type="Proteomes" id="UP000602198"/>
    </source>
</evidence>
<proteinExistence type="predicted"/>